<reference evidence="2 3" key="1">
    <citation type="submission" date="2016-10" db="EMBL/GenBank/DDBJ databases">
        <authorList>
            <person name="Varghese N."/>
            <person name="Submissions S."/>
        </authorList>
    </citation>
    <scope>NUCLEOTIDE SEQUENCE [LARGE SCALE GENOMIC DNA]</scope>
    <source>
        <strain evidence="2 3">WCC6</strain>
    </source>
</reference>
<evidence type="ECO:0000313" key="3">
    <source>
        <dbReference type="Proteomes" id="UP000182379"/>
    </source>
</evidence>
<comment type="caution">
    <text evidence="2">The sequence shown here is derived from an EMBL/GenBank/DDBJ whole genome shotgun (WGS) entry which is preliminary data.</text>
</comment>
<dbReference type="Pfam" id="PF13304">
    <property type="entry name" value="AAA_21"/>
    <property type="match status" value="1"/>
</dbReference>
<dbReference type="InterPro" id="IPR003959">
    <property type="entry name" value="ATPase_AAA_core"/>
</dbReference>
<dbReference type="SUPFAM" id="SSF52540">
    <property type="entry name" value="P-loop containing nucleoside triphosphate hydrolases"/>
    <property type="match status" value="1"/>
</dbReference>
<evidence type="ECO:0000259" key="1">
    <source>
        <dbReference type="Pfam" id="PF13304"/>
    </source>
</evidence>
<dbReference type="Gene3D" id="3.40.50.300">
    <property type="entry name" value="P-loop containing nucleotide triphosphate hydrolases"/>
    <property type="match status" value="1"/>
</dbReference>
<dbReference type="PANTHER" id="PTHR40396:SF1">
    <property type="entry name" value="ATPASE AAA-TYPE CORE DOMAIN-CONTAINING PROTEIN"/>
    <property type="match status" value="1"/>
</dbReference>
<evidence type="ECO:0000313" key="2">
    <source>
        <dbReference type="EMBL" id="SDW58955.1"/>
    </source>
</evidence>
<dbReference type="PANTHER" id="PTHR40396">
    <property type="entry name" value="ATPASE-LIKE PROTEIN"/>
    <property type="match status" value="1"/>
</dbReference>
<dbReference type="EMBL" id="FNOP01000003">
    <property type="protein sequence ID" value="SDW58955.1"/>
    <property type="molecule type" value="Genomic_DNA"/>
</dbReference>
<accession>A0A1H2USA1</accession>
<dbReference type="AlphaFoldDB" id="A0A1H2USA1"/>
<dbReference type="RefSeq" id="WP_074704644.1">
    <property type="nucleotide sequence ID" value="NZ_FNOP01000003.1"/>
</dbReference>
<name>A0A1H2USA1_ACIFE</name>
<protein>
    <submittedName>
        <fullName evidence="2">ATPase/GTPase, AAA15 family</fullName>
    </submittedName>
</protein>
<proteinExistence type="predicted"/>
<sequence>MRLLKVIFRNEAIFKEGVVVDFTNGNSVRKSPNEPDTLLKAFKLKTGIYSQVLMGFTGLNATGKTTVLEMLSVVAQVLFRHESLNMPAIQSKLVKVVSSHVPFEWEVFFLHRGRMYRLKSEIIEQITAEEPNRELKFVYKEEILQEKSFSSVTRKTLFDFAKSQSSLRSQILMDSPYLQDDDSIASRIKDIKETIHPLGLETNINVAAFRGAPPEFFLNVFDPNIKKLNITKGEDGKVKSELLFKNQERKVYGGDPSGLLFFLSAGTIKGLSLGPVILGALKSGGYVFIDGIENHFNKKIVEWFMELFSDTRTNPYGACLVFSTHYPELLDTMDRMDNIYITRRDKENFCSCVRYSDMIKRNELSKSRVILENAIGGTAPRFQDLQAAKNVIADFVRKGE</sequence>
<dbReference type="InterPro" id="IPR027417">
    <property type="entry name" value="P-loop_NTPase"/>
</dbReference>
<organism evidence="2 3">
    <name type="scientific">Acidaminococcus fermentans</name>
    <dbReference type="NCBI Taxonomy" id="905"/>
    <lineage>
        <taxon>Bacteria</taxon>
        <taxon>Bacillati</taxon>
        <taxon>Bacillota</taxon>
        <taxon>Negativicutes</taxon>
        <taxon>Acidaminococcales</taxon>
        <taxon>Acidaminococcaceae</taxon>
        <taxon>Acidaminococcus</taxon>
    </lineage>
</organism>
<feature type="domain" description="ATPase AAA-type core" evidence="1">
    <location>
        <begin position="54"/>
        <end position="331"/>
    </location>
</feature>
<dbReference type="Proteomes" id="UP000182379">
    <property type="component" value="Unassembled WGS sequence"/>
</dbReference>
<dbReference type="GO" id="GO:0016887">
    <property type="term" value="F:ATP hydrolysis activity"/>
    <property type="evidence" value="ECO:0007669"/>
    <property type="project" value="InterPro"/>
</dbReference>
<dbReference type="GO" id="GO:0005524">
    <property type="term" value="F:ATP binding"/>
    <property type="evidence" value="ECO:0007669"/>
    <property type="project" value="InterPro"/>
</dbReference>
<gene>
    <name evidence="2" type="ORF">SAMN05216495_10311</name>
</gene>